<dbReference type="InterPro" id="IPR023749">
    <property type="entry name" value="DjlA"/>
</dbReference>
<feature type="domain" description="J" evidence="8">
    <location>
        <begin position="195"/>
        <end position="259"/>
    </location>
</feature>
<dbReference type="RefSeq" id="WP_219043312.1">
    <property type="nucleotide sequence ID" value="NZ_JAHWDQ010000002.1"/>
</dbReference>
<comment type="caution">
    <text evidence="9">The sequence shown here is derived from an EMBL/GenBank/DDBJ whole genome shotgun (WGS) entry which is preliminary data.</text>
</comment>
<keyword evidence="2 6" id="KW-0997">Cell inner membrane</keyword>
<dbReference type="PROSITE" id="PS50076">
    <property type="entry name" value="DNAJ_2"/>
    <property type="match status" value="1"/>
</dbReference>
<keyword evidence="1 6" id="KW-1003">Cell membrane</keyword>
<comment type="subcellular location">
    <subcellularLocation>
        <location evidence="6">Cell inner membrane</location>
        <topology evidence="6">Single-pass type III membrane protein</topology>
    </subcellularLocation>
</comment>
<dbReference type="Pfam" id="PF00226">
    <property type="entry name" value="DnaJ"/>
    <property type="match status" value="1"/>
</dbReference>
<feature type="topological domain" description="Cytoplasmic" evidence="6">
    <location>
        <begin position="28"/>
        <end position="260"/>
    </location>
</feature>
<evidence type="ECO:0000313" key="10">
    <source>
        <dbReference type="Proteomes" id="UP001166291"/>
    </source>
</evidence>
<evidence type="ECO:0000256" key="5">
    <source>
        <dbReference type="ARBA" id="ARBA00023136"/>
    </source>
</evidence>
<comment type="domain">
    <text evidence="6">The transmembrane domain is a dimerization domain.</text>
</comment>
<evidence type="ECO:0000256" key="1">
    <source>
        <dbReference type="ARBA" id="ARBA00022475"/>
    </source>
</evidence>
<name>A0ABS6VRY3_9GAMM</name>
<dbReference type="InterPro" id="IPR007791">
    <property type="entry name" value="DjlA_N"/>
</dbReference>
<dbReference type="InterPro" id="IPR001623">
    <property type="entry name" value="DnaJ_domain"/>
</dbReference>
<keyword evidence="10" id="KW-1185">Reference proteome</keyword>
<feature type="topological domain" description="Periplasmic" evidence="6">
    <location>
        <begin position="1"/>
        <end position="3"/>
    </location>
</feature>
<comment type="function">
    <text evidence="6">Regulatory DnaK co-chaperone. Direct interaction between DnaK and DjlA is needed for the induction of the wcaABCDE operon, involved in the synthesis of a colanic acid polysaccharide capsule, possibly through activation of the RcsB/RcsC phosphotransfer signaling pathway. The colanic acid capsule may help the bacterium survive conditions outside the host.</text>
</comment>
<dbReference type="Pfam" id="PF05099">
    <property type="entry name" value="TerB"/>
    <property type="match status" value="1"/>
</dbReference>
<keyword evidence="5 6" id="KW-0472">Membrane</keyword>
<dbReference type="SMART" id="SM00271">
    <property type="entry name" value="DnaJ"/>
    <property type="match status" value="1"/>
</dbReference>
<accession>A0ABS6VRY3</accession>
<evidence type="ECO:0000256" key="4">
    <source>
        <dbReference type="ARBA" id="ARBA00022989"/>
    </source>
</evidence>
<keyword evidence="6" id="KW-0143">Chaperone</keyword>
<protein>
    <recommendedName>
        <fullName evidence="6">Co-chaperone protein DjlA</fullName>
    </recommendedName>
</protein>
<evidence type="ECO:0000256" key="2">
    <source>
        <dbReference type="ARBA" id="ARBA00022519"/>
    </source>
</evidence>
<keyword evidence="4 6" id="KW-1133">Transmembrane helix</keyword>
<dbReference type="Proteomes" id="UP001166291">
    <property type="component" value="Unassembled WGS sequence"/>
</dbReference>
<dbReference type="CDD" id="cd06257">
    <property type="entry name" value="DnaJ"/>
    <property type="match status" value="1"/>
</dbReference>
<dbReference type="PANTHER" id="PTHR24074">
    <property type="entry name" value="CO-CHAPERONE PROTEIN DJLA"/>
    <property type="match status" value="1"/>
</dbReference>
<evidence type="ECO:0000256" key="6">
    <source>
        <dbReference type="HAMAP-Rule" id="MF_01153"/>
    </source>
</evidence>
<gene>
    <name evidence="6 9" type="primary">djlA</name>
    <name evidence="9" type="ORF">KXJ70_09730</name>
</gene>
<evidence type="ECO:0000256" key="7">
    <source>
        <dbReference type="SAM" id="Phobius"/>
    </source>
</evidence>
<dbReference type="CDD" id="cd07316">
    <property type="entry name" value="terB_like_DjlA"/>
    <property type="match status" value="1"/>
</dbReference>
<dbReference type="NCBIfam" id="NF006948">
    <property type="entry name" value="PRK09430.1"/>
    <property type="match status" value="1"/>
</dbReference>
<evidence type="ECO:0000313" key="9">
    <source>
        <dbReference type="EMBL" id="MBW2941057.1"/>
    </source>
</evidence>
<sequence length="260" mass="28457">MAKIIGAILGFMVGGPLLALLGFVVGTFFDRGLGQAMRFNYGAERERVQGVFFDTVFRVMGHIAKADGRVCESEVAQAEAIISQLGLTGARRQDAINKFKEGSDSSFKLEPQMSDFMQVAKSQTLLRQMLLEALLTMALADGEMASAERDIVTLVAKYLGMPAAEFQRLIDMVMAQRQFHSGGSAQSNSGLELKKAYQAIGVDDSISDAELKRAYRKLMSQHHPDKLIAKGVPEDMLKIATEKAQEIQAAYDLIKKSRGS</sequence>
<feature type="transmembrane region" description="Helical" evidence="7">
    <location>
        <begin position="6"/>
        <end position="29"/>
    </location>
</feature>
<dbReference type="InterPro" id="IPR050817">
    <property type="entry name" value="DjlA_DnaK_co-chaperone"/>
</dbReference>
<keyword evidence="3 6" id="KW-0812">Transmembrane</keyword>
<comment type="subunit">
    <text evidence="6">Homodimer.</text>
</comment>
<proteinExistence type="inferred from homology"/>
<organism evidence="9 10">
    <name type="scientific">Zhongshania aquimaris</name>
    <dbReference type="NCBI Taxonomy" id="2857107"/>
    <lineage>
        <taxon>Bacteria</taxon>
        <taxon>Pseudomonadati</taxon>
        <taxon>Pseudomonadota</taxon>
        <taxon>Gammaproteobacteria</taxon>
        <taxon>Cellvibrionales</taxon>
        <taxon>Spongiibacteraceae</taxon>
        <taxon>Zhongshania</taxon>
    </lineage>
</organism>
<evidence type="ECO:0000259" key="8">
    <source>
        <dbReference type="PROSITE" id="PS50076"/>
    </source>
</evidence>
<dbReference type="HAMAP" id="MF_01153">
    <property type="entry name" value="DjlA"/>
    <property type="match status" value="1"/>
</dbReference>
<reference evidence="9" key="1">
    <citation type="submission" date="2021-07" db="EMBL/GenBank/DDBJ databases">
        <title>Zhongshania sp. CAU 1632 isolated from seawater.</title>
        <authorList>
            <person name="Kim W."/>
        </authorList>
    </citation>
    <scope>NUCLEOTIDE SEQUENCE</scope>
    <source>
        <strain evidence="9">CAU 1632</strain>
    </source>
</reference>
<dbReference type="EMBL" id="JAHWDQ010000002">
    <property type="protein sequence ID" value="MBW2941057.1"/>
    <property type="molecule type" value="Genomic_DNA"/>
</dbReference>
<evidence type="ECO:0000256" key="3">
    <source>
        <dbReference type="ARBA" id="ARBA00022692"/>
    </source>
</evidence>